<accession>A0A3A1NN41</accession>
<dbReference type="PANTHER" id="PTHR43428:SF1">
    <property type="entry name" value="ARSENATE REDUCTASE"/>
    <property type="match status" value="1"/>
</dbReference>
<comment type="caution">
    <text evidence="3">The sequence shown here is derived from an EMBL/GenBank/DDBJ whole genome shotgun (WGS) entry which is preliminary data.</text>
</comment>
<feature type="domain" description="Phosphotyrosine protein phosphatase I" evidence="2">
    <location>
        <begin position="2"/>
        <end position="136"/>
    </location>
</feature>
<organism evidence="3 5">
    <name type="scientific">Flagellimonas pelagia</name>
    <dbReference type="NCBI Taxonomy" id="2306998"/>
    <lineage>
        <taxon>Bacteria</taxon>
        <taxon>Pseudomonadati</taxon>
        <taxon>Bacteroidota</taxon>
        <taxon>Flavobacteriia</taxon>
        <taxon>Flavobacteriales</taxon>
        <taxon>Flavobacteriaceae</taxon>
        <taxon>Flagellimonas</taxon>
    </lineage>
</organism>
<dbReference type="Pfam" id="PF01451">
    <property type="entry name" value="LMWPc"/>
    <property type="match status" value="1"/>
</dbReference>
<dbReference type="PANTHER" id="PTHR43428">
    <property type="entry name" value="ARSENATE REDUCTASE"/>
    <property type="match status" value="1"/>
</dbReference>
<evidence type="ECO:0000313" key="6">
    <source>
        <dbReference type="Proteomes" id="UP000321621"/>
    </source>
</evidence>
<dbReference type="Proteomes" id="UP000266691">
    <property type="component" value="Unassembled WGS sequence"/>
</dbReference>
<dbReference type="InterPro" id="IPR036196">
    <property type="entry name" value="Ptyr_pPase_sf"/>
</dbReference>
<dbReference type="OrthoDB" id="9793058at2"/>
<dbReference type="Proteomes" id="UP000321621">
    <property type="component" value="Unassembled WGS sequence"/>
</dbReference>
<dbReference type="RefSeq" id="WP_119646236.1">
    <property type="nucleotide sequence ID" value="NZ_QXFI01000011.1"/>
</dbReference>
<dbReference type="GO" id="GO:0046685">
    <property type="term" value="P:response to arsenic-containing substance"/>
    <property type="evidence" value="ECO:0007669"/>
    <property type="project" value="UniProtKB-KW"/>
</dbReference>
<evidence type="ECO:0000256" key="1">
    <source>
        <dbReference type="ARBA" id="ARBA00022849"/>
    </source>
</evidence>
<evidence type="ECO:0000259" key="2">
    <source>
        <dbReference type="SMART" id="SM00226"/>
    </source>
</evidence>
<keyword evidence="6" id="KW-1185">Reference proteome</keyword>
<dbReference type="SUPFAM" id="SSF52788">
    <property type="entry name" value="Phosphotyrosine protein phosphatases I"/>
    <property type="match status" value="1"/>
</dbReference>
<gene>
    <name evidence="3" type="ORF">D2V05_03920</name>
    <name evidence="4" type="ORF">FQ017_03895</name>
</gene>
<reference evidence="3 5" key="1">
    <citation type="submission" date="2018-08" db="EMBL/GenBank/DDBJ databases">
        <title>Proposal of Muricauda 72 sp.nov. and Muricauda NH166 sp.nov., isolated from seawater.</title>
        <authorList>
            <person name="Cheng H."/>
            <person name="Wu Y.-H."/>
            <person name="Guo L.-L."/>
            <person name="Xu X.-W."/>
        </authorList>
    </citation>
    <scope>NUCLEOTIDE SEQUENCE [LARGE SCALE GENOMIC DNA]</scope>
    <source>
        <strain evidence="3 5">72</strain>
    </source>
</reference>
<evidence type="ECO:0000313" key="5">
    <source>
        <dbReference type="Proteomes" id="UP000266691"/>
    </source>
</evidence>
<name>A0A3A1NN41_9FLAO</name>
<dbReference type="InterPro" id="IPR023485">
    <property type="entry name" value="Ptyr_pPase"/>
</dbReference>
<dbReference type="Gene3D" id="3.40.50.2300">
    <property type="match status" value="1"/>
</dbReference>
<dbReference type="SMART" id="SM00226">
    <property type="entry name" value="LMWPc"/>
    <property type="match status" value="1"/>
</dbReference>
<keyword evidence="1" id="KW-0059">Arsenical resistance</keyword>
<sequence>MKNVLVLCTGNSCRSQMAHGYLNHFQNKLANIYSAGIETHGLNPMAVEIMKEDNVDISHHTSNHVDEYQGIEWDFIITVCDHAREHCPFIPSKNAIRVHQNFPDPSKVKGTDKEIVEAFRETRDQIKEFCHDFVKEELMD</sequence>
<evidence type="ECO:0000313" key="4">
    <source>
        <dbReference type="EMBL" id="TXJ99163.1"/>
    </source>
</evidence>
<proteinExistence type="predicted"/>
<dbReference type="CDD" id="cd16345">
    <property type="entry name" value="LMWP_ArsC"/>
    <property type="match status" value="1"/>
</dbReference>
<evidence type="ECO:0000313" key="3">
    <source>
        <dbReference type="EMBL" id="RIV46501.1"/>
    </source>
</evidence>
<dbReference type="AlphaFoldDB" id="A0A3A1NN41"/>
<dbReference type="EMBL" id="VNWK01000011">
    <property type="protein sequence ID" value="TXJ99163.1"/>
    <property type="molecule type" value="Genomic_DNA"/>
</dbReference>
<reference evidence="4 6" key="2">
    <citation type="submission" date="2019-07" db="EMBL/GenBank/DDBJ databases">
        <title>Draft genome of two Muricauda strains isolated from deep sea.</title>
        <authorList>
            <person name="Sun C."/>
        </authorList>
    </citation>
    <scope>NUCLEOTIDE SEQUENCE [LARGE SCALE GENOMIC DNA]</scope>
    <source>
        <strain evidence="4 6">72</strain>
    </source>
</reference>
<dbReference type="EMBL" id="QXFI01000011">
    <property type="protein sequence ID" value="RIV46501.1"/>
    <property type="molecule type" value="Genomic_DNA"/>
</dbReference>
<protein>
    <submittedName>
        <fullName evidence="3">Arsenate reductase ArsC</fullName>
    </submittedName>
</protein>